<reference evidence="2 3" key="1">
    <citation type="journal article" date="2018" name="PLoS Genet.">
        <title>Population sequencing reveals clonal diversity and ancestral inbreeding in the grapevine cultivar Chardonnay.</title>
        <authorList>
            <person name="Roach M.J."/>
            <person name="Johnson D.L."/>
            <person name="Bohlmann J."/>
            <person name="van Vuuren H.J."/>
            <person name="Jones S.J."/>
            <person name="Pretorius I.S."/>
            <person name="Schmidt S.A."/>
            <person name="Borneman A.R."/>
        </authorList>
    </citation>
    <scope>NUCLEOTIDE SEQUENCE [LARGE SCALE GENOMIC DNA]</scope>
    <source>
        <strain evidence="3">cv. Chardonnay</strain>
        <tissue evidence="2">Leaf</tissue>
    </source>
</reference>
<gene>
    <name evidence="2" type="ORF">CK203_084158</name>
</gene>
<dbReference type="EMBL" id="QGNW01001495">
    <property type="protein sequence ID" value="RVW39095.1"/>
    <property type="molecule type" value="Genomic_DNA"/>
</dbReference>
<feature type="coiled-coil region" evidence="1">
    <location>
        <begin position="26"/>
        <end position="88"/>
    </location>
</feature>
<protein>
    <submittedName>
        <fullName evidence="2">Uncharacterized protein</fullName>
    </submittedName>
</protein>
<accession>A0A438DUB5</accession>
<proteinExistence type="predicted"/>
<keyword evidence="1" id="KW-0175">Coiled coil</keyword>
<dbReference type="AlphaFoldDB" id="A0A438DUB5"/>
<comment type="caution">
    <text evidence="2">The sequence shown here is derived from an EMBL/GenBank/DDBJ whole genome shotgun (WGS) entry which is preliminary data.</text>
</comment>
<evidence type="ECO:0000256" key="1">
    <source>
        <dbReference type="SAM" id="Coils"/>
    </source>
</evidence>
<evidence type="ECO:0000313" key="3">
    <source>
        <dbReference type="Proteomes" id="UP000288805"/>
    </source>
</evidence>
<name>A0A438DUB5_VITVI</name>
<dbReference type="Proteomes" id="UP000288805">
    <property type="component" value="Unassembled WGS sequence"/>
</dbReference>
<organism evidence="2 3">
    <name type="scientific">Vitis vinifera</name>
    <name type="common">Grape</name>
    <dbReference type="NCBI Taxonomy" id="29760"/>
    <lineage>
        <taxon>Eukaryota</taxon>
        <taxon>Viridiplantae</taxon>
        <taxon>Streptophyta</taxon>
        <taxon>Embryophyta</taxon>
        <taxon>Tracheophyta</taxon>
        <taxon>Spermatophyta</taxon>
        <taxon>Magnoliopsida</taxon>
        <taxon>eudicotyledons</taxon>
        <taxon>Gunneridae</taxon>
        <taxon>Pentapetalae</taxon>
        <taxon>rosids</taxon>
        <taxon>Vitales</taxon>
        <taxon>Vitaceae</taxon>
        <taxon>Viteae</taxon>
        <taxon>Vitis</taxon>
    </lineage>
</organism>
<evidence type="ECO:0000313" key="2">
    <source>
        <dbReference type="EMBL" id="RVW39095.1"/>
    </source>
</evidence>
<sequence length="127" mass="14830">MRSKLERVEADLAVAQKAIVDGTEMLKLAKRKKEAIRAEVDQLKEKREAMEAKYKMVEQENSQLKREKKELEARFTAQKELEMEYQRQVDEMYFFGYRCCMKENGIMHDIHSLHSDDGDAIAGGSLR</sequence>